<comment type="pathway">
    <text evidence="2">Purine metabolism; 7-cyano-7-deazaguanine biosynthesis.</text>
</comment>
<evidence type="ECO:0000256" key="4">
    <source>
        <dbReference type="ARBA" id="ARBA00012982"/>
    </source>
</evidence>
<evidence type="ECO:0000256" key="10">
    <source>
        <dbReference type="ARBA" id="ARBA00048807"/>
    </source>
</evidence>
<gene>
    <name evidence="11" type="ORF">NSPWAT_1165</name>
</gene>
<evidence type="ECO:0000256" key="1">
    <source>
        <dbReference type="ARBA" id="ARBA00001947"/>
    </source>
</evidence>
<organism evidence="11 12">
    <name type="scientific">Nitrospina watsonii</name>
    <dbReference type="NCBI Taxonomy" id="1323948"/>
    <lineage>
        <taxon>Bacteria</taxon>
        <taxon>Pseudomonadati</taxon>
        <taxon>Nitrospinota/Tectimicrobiota group</taxon>
        <taxon>Nitrospinota</taxon>
        <taxon>Nitrospinia</taxon>
        <taxon>Nitrospinales</taxon>
        <taxon>Nitrospinaceae</taxon>
        <taxon>Nitrospina</taxon>
    </lineage>
</organism>
<dbReference type="GO" id="GO:0003874">
    <property type="term" value="F:6-pyruvoyltetrahydropterin synthase activity"/>
    <property type="evidence" value="ECO:0007669"/>
    <property type="project" value="UniProtKB-EC"/>
</dbReference>
<dbReference type="Pfam" id="PF01242">
    <property type="entry name" value="PTPS"/>
    <property type="match status" value="1"/>
</dbReference>
<evidence type="ECO:0000256" key="3">
    <source>
        <dbReference type="ARBA" id="ARBA00008900"/>
    </source>
</evidence>
<evidence type="ECO:0000256" key="9">
    <source>
        <dbReference type="ARBA" id="ARBA00031449"/>
    </source>
</evidence>
<dbReference type="PANTHER" id="PTHR12589">
    <property type="entry name" value="PYRUVOYL TETRAHYDROBIOPTERIN SYNTHASE"/>
    <property type="match status" value="1"/>
</dbReference>
<dbReference type="Gene3D" id="3.30.479.10">
    <property type="entry name" value="6-pyruvoyl tetrahydropterin synthase/QueD"/>
    <property type="match status" value="1"/>
</dbReference>
<name>A0ABN8W0Q4_9BACT</name>
<dbReference type="InterPro" id="IPR038418">
    <property type="entry name" value="6-PTP_synth/QueD_sf"/>
</dbReference>
<keyword evidence="8 11" id="KW-0456">Lyase</keyword>
<dbReference type="PROSITE" id="PS00987">
    <property type="entry name" value="PTPS_1"/>
    <property type="match status" value="1"/>
</dbReference>
<keyword evidence="6" id="KW-0479">Metal-binding</keyword>
<reference evidence="11 12" key="1">
    <citation type="submission" date="2022-09" db="EMBL/GenBank/DDBJ databases">
        <authorList>
            <person name="Kop L."/>
        </authorList>
    </citation>
    <scope>NUCLEOTIDE SEQUENCE [LARGE SCALE GENOMIC DNA]</scope>
    <source>
        <strain evidence="11 12">347</strain>
    </source>
</reference>
<evidence type="ECO:0000313" key="12">
    <source>
        <dbReference type="Proteomes" id="UP001157733"/>
    </source>
</evidence>
<accession>A0ABN8W0Q4</accession>
<dbReference type="EMBL" id="OX336137">
    <property type="protein sequence ID" value="CAI2718024.1"/>
    <property type="molecule type" value="Genomic_DNA"/>
</dbReference>
<evidence type="ECO:0000256" key="7">
    <source>
        <dbReference type="ARBA" id="ARBA00022833"/>
    </source>
</evidence>
<dbReference type="Proteomes" id="UP001157733">
    <property type="component" value="Chromosome"/>
</dbReference>
<evidence type="ECO:0000313" key="11">
    <source>
        <dbReference type="EMBL" id="CAI2718024.1"/>
    </source>
</evidence>
<evidence type="ECO:0000256" key="6">
    <source>
        <dbReference type="ARBA" id="ARBA00022723"/>
    </source>
</evidence>
<protein>
    <recommendedName>
        <fullName evidence="5">6-carboxy-5,6,7,8-tetrahydropterin synthase</fullName>
        <ecNumber evidence="4">4.1.2.50</ecNumber>
    </recommendedName>
    <alternativeName>
        <fullName evidence="9">Queuosine biosynthesis protein QueD</fullName>
    </alternativeName>
</protein>
<keyword evidence="7" id="KW-0862">Zinc</keyword>
<keyword evidence="12" id="KW-1185">Reference proteome</keyword>
<comment type="catalytic activity">
    <reaction evidence="10">
        <text>7,8-dihydroneopterin 3'-triphosphate + H2O = 6-carboxy-5,6,7,8-tetrahydropterin + triphosphate + acetaldehyde + 2 H(+)</text>
        <dbReference type="Rhea" id="RHEA:27966"/>
        <dbReference type="ChEBI" id="CHEBI:15343"/>
        <dbReference type="ChEBI" id="CHEBI:15377"/>
        <dbReference type="ChEBI" id="CHEBI:15378"/>
        <dbReference type="ChEBI" id="CHEBI:18036"/>
        <dbReference type="ChEBI" id="CHEBI:58462"/>
        <dbReference type="ChEBI" id="CHEBI:61032"/>
        <dbReference type="EC" id="4.1.2.50"/>
    </reaction>
</comment>
<evidence type="ECO:0000256" key="8">
    <source>
        <dbReference type="ARBA" id="ARBA00023239"/>
    </source>
</evidence>
<dbReference type="PANTHER" id="PTHR12589:SF7">
    <property type="entry name" value="6-PYRUVOYL TETRAHYDROBIOPTERIN SYNTHASE"/>
    <property type="match status" value="1"/>
</dbReference>
<dbReference type="EC" id="4.1.2.50" evidence="4"/>
<evidence type="ECO:0000256" key="5">
    <source>
        <dbReference type="ARBA" id="ARBA00018141"/>
    </source>
</evidence>
<evidence type="ECO:0000256" key="2">
    <source>
        <dbReference type="ARBA" id="ARBA00005061"/>
    </source>
</evidence>
<dbReference type="InterPro" id="IPR022470">
    <property type="entry name" value="PTPS_Cys_AS"/>
</dbReference>
<comment type="cofactor">
    <cofactor evidence="1">
        <name>Zn(2+)</name>
        <dbReference type="ChEBI" id="CHEBI:29105"/>
    </cofactor>
</comment>
<sequence>MWAPFNNMNERKPMIYITRKVEFCASHRLYNPSFSDEKNAQVFGLCNNPNGHGHNYTMEVTVRGDVDPETGMVLDLKFLKKLVTDEIIDKVDHKNLNVDVGFLQGVIPTAENLAIKFWEVLEPKLGDGLLHEIKLYESPRNFVTYRGHVRERVD</sequence>
<proteinExistence type="inferred from homology"/>
<dbReference type="InterPro" id="IPR007115">
    <property type="entry name" value="6-PTP_synth/QueD"/>
</dbReference>
<dbReference type="SUPFAM" id="SSF55620">
    <property type="entry name" value="Tetrahydrobiopterin biosynthesis enzymes-like"/>
    <property type="match status" value="1"/>
</dbReference>
<comment type="similarity">
    <text evidence="3">Belongs to the PTPS family. QueD subfamily.</text>
</comment>